<evidence type="ECO:0000313" key="3">
    <source>
        <dbReference type="Proteomes" id="UP000030321"/>
    </source>
</evidence>
<dbReference type="AlphaFoldDB" id="A0A0A1W1M1"/>
<organism evidence="2 3">
    <name type="scientific">Microcystis aeruginosa NIES-44</name>
    <dbReference type="NCBI Taxonomy" id="449439"/>
    <lineage>
        <taxon>Bacteria</taxon>
        <taxon>Bacillati</taxon>
        <taxon>Cyanobacteriota</taxon>
        <taxon>Cyanophyceae</taxon>
        <taxon>Oscillatoriophycideae</taxon>
        <taxon>Chroococcales</taxon>
        <taxon>Microcystaceae</taxon>
        <taxon>Microcystis</taxon>
    </lineage>
</organism>
<name>A0A0A1W1M1_MICAE</name>
<gene>
    <name evidence="2" type="ORF">N44_04778</name>
</gene>
<dbReference type="Gene3D" id="3.40.50.1820">
    <property type="entry name" value="alpha/beta hydrolase"/>
    <property type="match status" value="1"/>
</dbReference>
<proteinExistence type="predicted"/>
<protein>
    <submittedName>
        <fullName evidence="2">Possible alpha/beta hydrolase superfamily, slr1827 homolog</fullName>
    </submittedName>
</protein>
<keyword evidence="2" id="KW-0378">Hydrolase</keyword>
<reference evidence="3" key="1">
    <citation type="journal article" date="2015" name="Genome">
        <title>Whole Genome Sequence of the Non-Microcystin-Producing Microcystis aeruginosa Strain NIES-44.</title>
        <authorList>
            <person name="Okano K."/>
            <person name="Miyata N."/>
            <person name="Ozaki Y."/>
        </authorList>
    </citation>
    <scope>NUCLEOTIDE SEQUENCE [LARGE SCALE GENOMIC DNA]</scope>
    <source>
        <strain evidence="3">NIES-44</strain>
    </source>
</reference>
<evidence type="ECO:0000313" key="2">
    <source>
        <dbReference type="EMBL" id="GAL95922.1"/>
    </source>
</evidence>
<sequence>MTTSPAWTERIGYQRDWVWRGWQIRYSFMPAKNPQDADNPPLILLHGFGAAIEHWRHNIPILSQNHRVYAVDLLGFGGSRKVQVPYTVNLWVEQIHDFWQTFINRPVVLVGNSIGSLVSMALGGKYPEMVAGLVMLSLPDVSRRREMIADWLLNIVTPIENFFTSPWLLKPIFYYLRRPQVLKKWTGIAYEDKKAVSEELVQIIAAPTLDEGAAEAFISLAQAVNHPEYCPPAKLILPRLQIPILLCWGKQDRMVPVQLAPGFVSLNPRIKYVEFERAGHCLQDECPDRFNPILLEWLESVPVL</sequence>
<evidence type="ECO:0000259" key="1">
    <source>
        <dbReference type="Pfam" id="PF00561"/>
    </source>
</evidence>
<dbReference type="InterPro" id="IPR029058">
    <property type="entry name" value="AB_hydrolase_fold"/>
</dbReference>
<dbReference type="RefSeq" id="WP_045362981.1">
    <property type="nucleotide sequence ID" value="NZ_BBPA01000077.1"/>
</dbReference>
<comment type="caution">
    <text evidence="2">The sequence shown here is derived from an EMBL/GenBank/DDBJ whole genome shotgun (WGS) entry which is preliminary data.</text>
</comment>
<dbReference type="SUPFAM" id="SSF53474">
    <property type="entry name" value="alpha/beta-Hydrolases"/>
    <property type="match status" value="1"/>
</dbReference>
<dbReference type="InterPro" id="IPR000073">
    <property type="entry name" value="AB_hydrolase_1"/>
</dbReference>
<dbReference type="Pfam" id="PF00561">
    <property type="entry name" value="Abhydrolase_1"/>
    <property type="match status" value="1"/>
</dbReference>
<dbReference type="GO" id="GO:0016787">
    <property type="term" value="F:hydrolase activity"/>
    <property type="evidence" value="ECO:0007669"/>
    <property type="project" value="UniProtKB-KW"/>
</dbReference>
<feature type="domain" description="AB hydrolase-1" evidence="1">
    <location>
        <begin position="40"/>
        <end position="285"/>
    </location>
</feature>
<dbReference type="EMBL" id="BBPA01000077">
    <property type="protein sequence ID" value="GAL95922.1"/>
    <property type="molecule type" value="Genomic_DNA"/>
</dbReference>
<accession>A0A0A1W1M1</accession>
<dbReference type="Proteomes" id="UP000030321">
    <property type="component" value="Unassembled WGS sequence"/>
</dbReference>
<dbReference type="PANTHER" id="PTHR46438">
    <property type="entry name" value="ALPHA/BETA-HYDROLASES SUPERFAMILY PROTEIN"/>
    <property type="match status" value="1"/>
</dbReference>
<dbReference type="PRINTS" id="PR00111">
    <property type="entry name" value="ABHYDROLASE"/>
</dbReference>
<dbReference type="PANTHER" id="PTHR46438:SF2">
    <property type="entry name" value="ALPHA_BETA-HYDROLASES SUPERFAMILY PROTEIN"/>
    <property type="match status" value="1"/>
</dbReference>